<gene>
    <name evidence="8" type="primary">LOC107112739</name>
</gene>
<evidence type="ECO:0000256" key="3">
    <source>
        <dbReference type="ARBA" id="ARBA00022692"/>
    </source>
</evidence>
<dbReference type="InterPro" id="IPR038213">
    <property type="entry name" value="IFI6/IFI27-like_sf"/>
</dbReference>
<keyword evidence="7" id="KW-1185">Reference proteome</keyword>
<evidence type="ECO:0000256" key="1">
    <source>
        <dbReference type="ARBA" id="ARBA00004141"/>
    </source>
</evidence>
<keyword evidence="3 6" id="KW-0812">Transmembrane</keyword>
<reference evidence="8" key="1">
    <citation type="submission" date="2025-08" db="UniProtKB">
        <authorList>
            <consortium name="RefSeq"/>
        </authorList>
    </citation>
    <scope>IDENTIFICATION</scope>
</reference>
<sequence>MVLPGIMLGAVAGLAATAAVPPLAGLLGFTGAGIAAGSTAAGWMSTSAIASGGGVAAGSLVAVLQSIGAAGMSAATYVAGAAGGATGGALLVALL</sequence>
<name>A0ABM1K6T1_GEKJA</name>
<organism evidence="7 8">
    <name type="scientific">Gekko japonicus</name>
    <name type="common">Schlegel's Japanese gecko</name>
    <dbReference type="NCBI Taxonomy" id="146911"/>
    <lineage>
        <taxon>Eukaryota</taxon>
        <taxon>Metazoa</taxon>
        <taxon>Chordata</taxon>
        <taxon>Craniata</taxon>
        <taxon>Vertebrata</taxon>
        <taxon>Euteleostomi</taxon>
        <taxon>Lepidosauria</taxon>
        <taxon>Squamata</taxon>
        <taxon>Bifurcata</taxon>
        <taxon>Gekkota</taxon>
        <taxon>Gekkonidae</taxon>
        <taxon>Gekkoninae</taxon>
        <taxon>Gekko</taxon>
    </lineage>
</organism>
<dbReference type="PANTHER" id="PTHR16932">
    <property type="entry name" value="INTERFERON ALPHA-INDUCIBLE PROTEIN 27"/>
    <property type="match status" value="1"/>
</dbReference>
<dbReference type="InterPro" id="IPR009311">
    <property type="entry name" value="IFI6/IFI27-like"/>
</dbReference>
<dbReference type="RefSeq" id="XP_015269418.1">
    <property type="nucleotide sequence ID" value="XM_015413932.1"/>
</dbReference>
<comment type="subcellular location">
    <subcellularLocation>
        <location evidence="1">Membrane</location>
        <topology evidence="1">Multi-pass membrane protein</topology>
    </subcellularLocation>
</comment>
<evidence type="ECO:0000256" key="4">
    <source>
        <dbReference type="ARBA" id="ARBA00022989"/>
    </source>
</evidence>
<keyword evidence="5 6" id="KW-0472">Membrane</keyword>
<evidence type="ECO:0000256" key="5">
    <source>
        <dbReference type="ARBA" id="ARBA00023136"/>
    </source>
</evidence>
<dbReference type="Gene3D" id="6.10.110.10">
    <property type="match status" value="1"/>
</dbReference>
<evidence type="ECO:0000256" key="6">
    <source>
        <dbReference type="SAM" id="Phobius"/>
    </source>
</evidence>
<evidence type="ECO:0000313" key="8">
    <source>
        <dbReference type="RefSeq" id="XP_015269418.1"/>
    </source>
</evidence>
<dbReference type="Pfam" id="PF06140">
    <property type="entry name" value="Ifi-6-16"/>
    <property type="match status" value="1"/>
</dbReference>
<dbReference type="PANTHER" id="PTHR16932:SF18">
    <property type="entry name" value="INTERFERON, ALPHA-INDUCIBLE PROTEIN 27-LIKE 2"/>
    <property type="match status" value="1"/>
</dbReference>
<feature type="transmembrane region" description="Helical" evidence="6">
    <location>
        <begin position="74"/>
        <end position="94"/>
    </location>
</feature>
<keyword evidence="4 6" id="KW-1133">Transmembrane helix</keyword>
<dbReference type="Proteomes" id="UP000694871">
    <property type="component" value="Unplaced"/>
</dbReference>
<accession>A0ABM1K6T1</accession>
<dbReference type="GeneID" id="107112739"/>
<protein>
    <submittedName>
        <fullName evidence="8">Interferon alpha-inducible protein 27-like protein 2</fullName>
    </submittedName>
</protein>
<evidence type="ECO:0000256" key="2">
    <source>
        <dbReference type="ARBA" id="ARBA00007262"/>
    </source>
</evidence>
<feature type="transmembrane region" description="Helical" evidence="6">
    <location>
        <begin position="47"/>
        <end position="67"/>
    </location>
</feature>
<proteinExistence type="inferred from homology"/>
<evidence type="ECO:0000313" key="7">
    <source>
        <dbReference type="Proteomes" id="UP000694871"/>
    </source>
</evidence>
<comment type="similarity">
    <text evidence="2">Belongs to the IFI6/IFI27 family.</text>
</comment>